<dbReference type="InterPro" id="IPR016181">
    <property type="entry name" value="Acyl_CoA_acyltransferase"/>
</dbReference>
<dbReference type="PANTHER" id="PTHR43138">
    <property type="entry name" value="ACETYLTRANSFERASE, GNAT FAMILY"/>
    <property type="match status" value="1"/>
</dbReference>
<dbReference type="GO" id="GO:0005634">
    <property type="term" value="C:nucleus"/>
    <property type="evidence" value="ECO:0007669"/>
    <property type="project" value="TreeGrafter"/>
</dbReference>
<evidence type="ECO:0000256" key="1">
    <source>
        <dbReference type="SAM" id="MobiDB-lite"/>
    </source>
</evidence>
<proteinExistence type="predicted"/>
<feature type="region of interest" description="Disordered" evidence="1">
    <location>
        <begin position="263"/>
        <end position="293"/>
    </location>
</feature>
<feature type="compositionally biased region" description="Basic and acidic residues" evidence="1">
    <location>
        <begin position="265"/>
        <end position="277"/>
    </location>
</feature>
<evidence type="ECO:0000313" key="2">
    <source>
        <dbReference type="EMBL" id="CAD2222107.1"/>
    </source>
</evidence>
<gene>
    <name evidence="2" type="ORF">ADEAN_000964600</name>
</gene>
<dbReference type="OrthoDB" id="10264707at2759"/>
<name>A0A7G2CSE3_9TRYP</name>
<reference evidence="2 3" key="1">
    <citation type="submission" date="2020-08" db="EMBL/GenBank/DDBJ databases">
        <authorList>
            <person name="Newling K."/>
            <person name="Davey J."/>
            <person name="Forrester S."/>
        </authorList>
    </citation>
    <scope>NUCLEOTIDE SEQUENCE [LARGE SCALE GENOMIC DNA]</scope>
    <source>
        <strain evidence="3">Crithidia deanei Carvalho (ATCC PRA-265)</strain>
    </source>
</reference>
<dbReference type="AlphaFoldDB" id="A0A7G2CSE3"/>
<dbReference type="EMBL" id="LR877168">
    <property type="protein sequence ID" value="CAD2222107.1"/>
    <property type="molecule type" value="Genomic_DNA"/>
</dbReference>
<protein>
    <recommendedName>
        <fullName evidence="4">N-acetyltransferase domain-containing protein</fullName>
    </recommendedName>
</protein>
<evidence type="ECO:0008006" key="4">
    <source>
        <dbReference type="Google" id="ProtNLM"/>
    </source>
</evidence>
<dbReference type="Proteomes" id="UP000515908">
    <property type="component" value="Chromosome 24"/>
</dbReference>
<dbReference type="VEuPathDB" id="TriTrypDB:ADEAN_000964600"/>
<dbReference type="PANTHER" id="PTHR43138:SF1">
    <property type="entry name" value="N-ACETYLTRANSFERASE ACA1"/>
    <property type="match status" value="1"/>
</dbReference>
<accession>A0A7G2CSE3</accession>
<dbReference type="SUPFAM" id="SSF55729">
    <property type="entry name" value="Acyl-CoA N-acyltransferases (Nat)"/>
    <property type="match status" value="1"/>
</dbReference>
<dbReference type="InterPro" id="IPR052742">
    <property type="entry name" value="Mito_N-acetyltransferase"/>
</dbReference>
<dbReference type="Gene3D" id="3.40.630.30">
    <property type="match status" value="1"/>
</dbReference>
<sequence>MAYGASVSPGPQLFNESISSYLPQYHSLKDNTKCILQRLLSPNFVEKCKNNDKEKYEKIQLLLERKEAHCSAETFTACHLLLNHEIKVGVSYPFEHALSSEQFDDYFFGYDTFILRSVEENQQNLNFEDIPVELPDKTLIAVFYIKPNWPGRSNHICNGGFLSSYYYRKKGGGLLCGEFFKHLAKKLNYRASIFNLVFVDNPQSMRLWEYLKFEKIAVVKEAGRHPILNHNENDNNIHEHYVDAVMWRCDLTQELESIPMPWENGKIENKNENENNKDPGSPLFGIGSVAPCP</sequence>
<keyword evidence="3" id="KW-1185">Reference proteome</keyword>
<organism evidence="2 3">
    <name type="scientific">Angomonas deanei</name>
    <dbReference type="NCBI Taxonomy" id="59799"/>
    <lineage>
        <taxon>Eukaryota</taxon>
        <taxon>Discoba</taxon>
        <taxon>Euglenozoa</taxon>
        <taxon>Kinetoplastea</taxon>
        <taxon>Metakinetoplastina</taxon>
        <taxon>Trypanosomatida</taxon>
        <taxon>Trypanosomatidae</taxon>
        <taxon>Strigomonadinae</taxon>
        <taxon>Angomonas</taxon>
    </lineage>
</organism>
<evidence type="ECO:0000313" key="3">
    <source>
        <dbReference type="Proteomes" id="UP000515908"/>
    </source>
</evidence>